<keyword evidence="13" id="KW-1185">Reference proteome</keyword>
<dbReference type="PANTHER" id="PTHR30040:SF2">
    <property type="entry name" value="FAD:PROTEIN FMN TRANSFERASE"/>
    <property type="match status" value="1"/>
</dbReference>
<accession>A0ABS9MJ73</accession>
<evidence type="ECO:0000256" key="2">
    <source>
        <dbReference type="ARBA" id="ARBA00011955"/>
    </source>
</evidence>
<dbReference type="InterPro" id="IPR024932">
    <property type="entry name" value="ApbE"/>
</dbReference>
<protein>
    <recommendedName>
        <fullName evidence="3 11">FAD:protein FMN transferase</fullName>
        <ecNumber evidence="2 11">2.7.1.180</ecNumber>
    </recommendedName>
    <alternativeName>
        <fullName evidence="9 11">Flavin transferase</fullName>
    </alternativeName>
</protein>
<comment type="catalytic activity">
    <reaction evidence="10 11">
        <text>L-threonyl-[protein] + FAD = FMN-L-threonyl-[protein] + AMP + H(+)</text>
        <dbReference type="Rhea" id="RHEA:36847"/>
        <dbReference type="Rhea" id="RHEA-COMP:11060"/>
        <dbReference type="Rhea" id="RHEA-COMP:11061"/>
        <dbReference type="ChEBI" id="CHEBI:15378"/>
        <dbReference type="ChEBI" id="CHEBI:30013"/>
        <dbReference type="ChEBI" id="CHEBI:57692"/>
        <dbReference type="ChEBI" id="CHEBI:74257"/>
        <dbReference type="ChEBI" id="CHEBI:456215"/>
        <dbReference type="EC" id="2.7.1.180"/>
    </reaction>
</comment>
<evidence type="ECO:0000256" key="11">
    <source>
        <dbReference type="PIRNR" id="PIRNR006268"/>
    </source>
</evidence>
<evidence type="ECO:0000256" key="4">
    <source>
        <dbReference type="ARBA" id="ARBA00022630"/>
    </source>
</evidence>
<comment type="cofactor">
    <cofactor evidence="1">
        <name>Mg(2+)</name>
        <dbReference type="ChEBI" id="CHEBI:18420"/>
    </cofactor>
</comment>
<gene>
    <name evidence="12" type="ORF">L0P57_06800</name>
</gene>
<dbReference type="Pfam" id="PF02424">
    <property type="entry name" value="ApbE"/>
    <property type="match status" value="1"/>
</dbReference>
<dbReference type="EMBL" id="JAKNHQ010000007">
    <property type="protein sequence ID" value="MCG4610641.1"/>
    <property type="molecule type" value="Genomic_DNA"/>
</dbReference>
<keyword evidence="4 11" id="KW-0285">Flavoprotein</keyword>
<dbReference type="EC" id="2.7.1.180" evidence="2 11"/>
<dbReference type="GO" id="GO:0016740">
    <property type="term" value="F:transferase activity"/>
    <property type="evidence" value="ECO:0007669"/>
    <property type="project" value="UniProtKB-KW"/>
</dbReference>
<dbReference type="PIRSF" id="PIRSF006268">
    <property type="entry name" value="ApbE"/>
    <property type="match status" value="1"/>
</dbReference>
<keyword evidence="7 11" id="KW-0274">FAD</keyword>
<dbReference type="Gene3D" id="3.10.520.10">
    <property type="entry name" value="ApbE-like domains"/>
    <property type="match status" value="1"/>
</dbReference>
<evidence type="ECO:0000256" key="7">
    <source>
        <dbReference type="ARBA" id="ARBA00022827"/>
    </source>
</evidence>
<evidence type="ECO:0000256" key="1">
    <source>
        <dbReference type="ARBA" id="ARBA00001946"/>
    </source>
</evidence>
<keyword evidence="5 11" id="KW-0808">Transferase</keyword>
<dbReference type="SUPFAM" id="SSF143631">
    <property type="entry name" value="ApbE-like"/>
    <property type="match status" value="1"/>
</dbReference>
<organism evidence="12 13">
    <name type="scientific">Anaeromassilibacillus senegalensis</name>
    <dbReference type="NCBI Taxonomy" id="1673717"/>
    <lineage>
        <taxon>Bacteria</taxon>
        <taxon>Bacillati</taxon>
        <taxon>Bacillota</taxon>
        <taxon>Clostridia</taxon>
        <taxon>Eubacteriales</taxon>
        <taxon>Acutalibacteraceae</taxon>
        <taxon>Anaeromassilibacillus</taxon>
    </lineage>
</organism>
<sequence length="353" mass="37832">MNEQRKRKVGWALAVLAAVLVLVAVVVQWNRWKAEQQPFTSTEFAMGSYVQQTVYGDRREEAASEAANAVQRLENQISWRIEGSDIARLNEAAGTDWIAIDPQTAELLAQALDVAERSNGAYDPTILPVSSLWDFGGENQHLPEAEQIEEYRSYVGYQNLRVDEQASEASLKIHGAAIDLGGIGKGAACDAAVQMYQESGAEAGIVAVGGSIGLYGEKPDGSLWRLGVRDPNSGDDRAEAMGLLDLASGFVSTSGSYEKTFTENGKTYHHLLDPKTGYPAESGLVSVTVVAKSGALSDALATAVFVLGEEQGMALLEEYGAGGVLISQDNRVLVSDSLKDAFQLTSDMYTLVS</sequence>
<reference evidence="12 13" key="1">
    <citation type="submission" date="2022-01" db="EMBL/GenBank/DDBJ databases">
        <title>Collection of gut derived symbiotic bacterial strains cultured from healthy donors.</title>
        <authorList>
            <person name="Lin H."/>
            <person name="Kohout C."/>
            <person name="Waligurski E."/>
            <person name="Pamer E.G."/>
        </authorList>
    </citation>
    <scope>NUCLEOTIDE SEQUENCE [LARGE SCALE GENOMIC DNA]</scope>
    <source>
        <strain evidence="12 13">DFI.7.58</strain>
    </source>
</reference>
<dbReference type="InterPro" id="IPR003374">
    <property type="entry name" value="ApbE-like_sf"/>
</dbReference>
<evidence type="ECO:0000313" key="13">
    <source>
        <dbReference type="Proteomes" id="UP001298681"/>
    </source>
</evidence>
<dbReference type="Proteomes" id="UP001298681">
    <property type="component" value="Unassembled WGS sequence"/>
</dbReference>
<evidence type="ECO:0000256" key="6">
    <source>
        <dbReference type="ARBA" id="ARBA00022723"/>
    </source>
</evidence>
<name>A0ABS9MJ73_9FIRM</name>
<keyword evidence="6 11" id="KW-0479">Metal-binding</keyword>
<proteinExistence type="inferred from homology"/>
<dbReference type="PANTHER" id="PTHR30040">
    <property type="entry name" value="THIAMINE BIOSYNTHESIS LIPOPROTEIN APBE"/>
    <property type="match status" value="1"/>
</dbReference>
<comment type="similarity">
    <text evidence="11">Belongs to the ApbE family.</text>
</comment>
<comment type="caution">
    <text evidence="12">The sequence shown here is derived from an EMBL/GenBank/DDBJ whole genome shotgun (WGS) entry which is preliminary data.</text>
</comment>
<keyword evidence="8 11" id="KW-0460">Magnesium</keyword>
<evidence type="ECO:0000256" key="5">
    <source>
        <dbReference type="ARBA" id="ARBA00022679"/>
    </source>
</evidence>
<evidence type="ECO:0000313" key="12">
    <source>
        <dbReference type="EMBL" id="MCG4610641.1"/>
    </source>
</evidence>
<evidence type="ECO:0000256" key="8">
    <source>
        <dbReference type="ARBA" id="ARBA00022842"/>
    </source>
</evidence>
<evidence type="ECO:0000256" key="3">
    <source>
        <dbReference type="ARBA" id="ARBA00016337"/>
    </source>
</evidence>
<evidence type="ECO:0000256" key="10">
    <source>
        <dbReference type="ARBA" id="ARBA00048540"/>
    </source>
</evidence>
<dbReference type="RefSeq" id="WP_087234766.1">
    <property type="nucleotide sequence ID" value="NZ_JAKNHQ010000007.1"/>
</dbReference>
<evidence type="ECO:0000256" key="9">
    <source>
        <dbReference type="ARBA" id="ARBA00031306"/>
    </source>
</evidence>